<dbReference type="RefSeq" id="WP_284919170.1">
    <property type="nucleotide sequence ID" value="NZ_CP126980.1"/>
</dbReference>
<accession>A0ABY8WIS2</accession>
<evidence type="ECO:0008006" key="5">
    <source>
        <dbReference type="Google" id="ProtNLM"/>
    </source>
</evidence>
<sequence>MAYGQPPFPPTSPVAPPVAVAPPAPVAPPPPPGPGVHPPFPAPPVEGRGRRIGLGFGVGAGILVLVCGGGLAAVIGLAVAMSSALNEQAHVVVGDYLDAVHDRDYDKAYDQLCQETKSFESRAQYRQRMAREEPFDEYSIGDVNPVSGQVPVELTYPDGDVEHVSAQLGQNTSTGAFEVCSLGE</sequence>
<dbReference type="EMBL" id="CP126980">
    <property type="protein sequence ID" value="WIM97776.1"/>
    <property type="molecule type" value="Genomic_DNA"/>
</dbReference>
<gene>
    <name evidence="3" type="ORF">ACTOB_001327</name>
</gene>
<feature type="region of interest" description="Disordered" evidence="1">
    <location>
        <begin position="1"/>
        <end position="44"/>
    </location>
</feature>
<organism evidence="3 4">
    <name type="scientific">Actinoplanes oblitus</name>
    <dbReference type="NCBI Taxonomy" id="3040509"/>
    <lineage>
        <taxon>Bacteria</taxon>
        <taxon>Bacillati</taxon>
        <taxon>Actinomycetota</taxon>
        <taxon>Actinomycetes</taxon>
        <taxon>Micromonosporales</taxon>
        <taxon>Micromonosporaceae</taxon>
        <taxon>Actinoplanes</taxon>
    </lineage>
</organism>
<evidence type="ECO:0000256" key="1">
    <source>
        <dbReference type="SAM" id="MobiDB-lite"/>
    </source>
</evidence>
<keyword evidence="2" id="KW-0472">Membrane</keyword>
<protein>
    <recommendedName>
        <fullName evidence="5">DUF4878 domain-containing protein</fullName>
    </recommendedName>
</protein>
<evidence type="ECO:0000313" key="3">
    <source>
        <dbReference type="EMBL" id="WIM97776.1"/>
    </source>
</evidence>
<dbReference type="Proteomes" id="UP001240150">
    <property type="component" value="Chromosome"/>
</dbReference>
<keyword evidence="2" id="KW-1133">Transmembrane helix</keyword>
<evidence type="ECO:0000313" key="4">
    <source>
        <dbReference type="Proteomes" id="UP001240150"/>
    </source>
</evidence>
<evidence type="ECO:0000256" key="2">
    <source>
        <dbReference type="SAM" id="Phobius"/>
    </source>
</evidence>
<reference evidence="3 4" key="1">
    <citation type="submission" date="2023-06" db="EMBL/GenBank/DDBJ databases">
        <authorList>
            <person name="Yushchuk O."/>
            <person name="Binda E."/>
            <person name="Ruckert-Reed C."/>
            <person name="Fedorenko V."/>
            <person name="Kalinowski J."/>
            <person name="Marinelli F."/>
        </authorList>
    </citation>
    <scope>NUCLEOTIDE SEQUENCE [LARGE SCALE GENOMIC DNA]</scope>
    <source>
        <strain evidence="3 4">NRRL 3884</strain>
    </source>
</reference>
<keyword evidence="4" id="KW-1185">Reference proteome</keyword>
<name>A0ABY8WIS2_9ACTN</name>
<proteinExistence type="predicted"/>
<keyword evidence="2" id="KW-0812">Transmembrane</keyword>
<feature type="transmembrane region" description="Helical" evidence="2">
    <location>
        <begin position="52"/>
        <end position="80"/>
    </location>
</feature>